<keyword evidence="3" id="KW-1185">Reference proteome</keyword>
<feature type="transmembrane region" description="Helical" evidence="1">
    <location>
        <begin position="93"/>
        <end position="112"/>
    </location>
</feature>
<organism evidence="2 3">
    <name type="scientific">Pendulispora rubella</name>
    <dbReference type="NCBI Taxonomy" id="2741070"/>
    <lineage>
        <taxon>Bacteria</taxon>
        <taxon>Pseudomonadati</taxon>
        <taxon>Myxococcota</taxon>
        <taxon>Myxococcia</taxon>
        <taxon>Myxococcales</taxon>
        <taxon>Sorangiineae</taxon>
        <taxon>Pendulisporaceae</taxon>
        <taxon>Pendulispora</taxon>
    </lineage>
</organism>
<keyword evidence="1" id="KW-0812">Transmembrane</keyword>
<sequence>MGMLLFGQQETVTCIVDVEIHGQHDEPLCLAYKTSVFHAGAGVYFRDDGYVLKPRNSAKEVYYPLTQDDILLHQGEGSLPTPLPAYSIPAFEYVWGYFLWIVIAAVILWEIGKKRWQARTLRRLQSELAQEPPRQGGPSLRTDADQFIYASVKPLLRQGEQVLHQAYALDRYNGSAGYFGALLARGMFVALTTQRLLFFPSKHRFRGVVLQTTGSEAIELQHVQSVGLDGNVPLVYLTNGDMKPIVVPLGESALSNQRDFIRGLLELGDSRAAA</sequence>
<gene>
    <name evidence="2" type="ORF">LVJ94_11870</name>
</gene>
<dbReference type="EMBL" id="CP089983">
    <property type="protein sequence ID" value="WXB07927.1"/>
    <property type="molecule type" value="Genomic_DNA"/>
</dbReference>
<accession>A0ABZ2LAH8</accession>
<evidence type="ECO:0000256" key="1">
    <source>
        <dbReference type="SAM" id="Phobius"/>
    </source>
</evidence>
<protein>
    <submittedName>
        <fullName evidence="2">Uncharacterized protein</fullName>
    </submittedName>
</protein>
<reference evidence="2" key="1">
    <citation type="submission" date="2021-12" db="EMBL/GenBank/DDBJ databases">
        <title>Discovery of the Pendulisporaceae a myxobacterial family with distinct sporulation behavior and unique specialized metabolism.</title>
        <authorList>
            <person name="Garcia R."/>
            <person name="Popoff A."/>
            <person name="Bader C.D."/>
            <person name="Loehr J."/>
            <person name="Walesch S."/>
            <person name="Walt C."/>
            <person name="Boldt J."/>
            <person name="Bunk B."/>
            <person name="Haeckl F.J.F.P.J."/>
            <person name="Gunesch A.P."/>
            <person name="Birkelbach J."/>
            <person name="Nuebel U."/>
            <person name="Pietschmann T."/>
            <person name="Bach T."/>
            <person name="Mueller R."/>
        </authorList>
    </citation>
    <scope>NUCLEOTIDE SEQUENCE</scope>
    <source>
        <strain evidence="2">MSr11367</strain>
    </source>
</reference>
<evidence type="ECO:0000313" key="2">
    <source>
        <dbReference type="EMBL" id="WXB07927.1"/>
    </source>
</evidence>
<keyword evidence="1" id="KW-1133">Transmembrane helix</keyword>
<name>A0ABZ2LAH8_9BACT</name>
<proteinExistence type="predicted"/>
<keyword evidence="1" id="KW-0472">Membrane</keyword>
<dbReference type="RefSeq" id="WP_394837595.1">
    <property type="nucleotide sequence ID" value="NZ_CP089929.1"/>
</dbReference>
<dbReference type="Proteomes" id="UP001374803">
    <property type="component" value="Chromosome"/>
</dbReference>
<evidence type="ECO:0000313" key="3">
    <source>
        <dbReference type="Proteomes" id="UP001374803"/>
    </source>
</evidence>